<dbReference type="Proteomes" id="UP000277811">
    <property type="component" value="Unassembled WGS sequence"/>
</dbReference>
<dbReference type="EMBL" id="UPPP01000054">
    <property type="protein sequence ID" value="VBB05203.1"/>
    <property type="molecule type" value="Genomic_DNA"/>
</dbReference>
<dbReference type="Pfam" id="PF07729">
    <property type="entry name" value="FCD"/>
    <property type="match status" value="1"/>
</dbReference>
<evidence type="ECO:0000256" key="3">
    <source>
        <dbReference type="ARBA" id="ARBA00023163"/>
    </source>
</evidence>
<dbReference type="GO" id="GO:0003677">
    <property type="term" value="F:DNA binding"/>
    <property type="evidence" value="ECO:0007669"/>
    <property type="project" value="UniProtKB-KW"/>
</dbReference>
<dbReference type="OrthoDB" id="1972820at2"/>
<dbReference type="CDD" id="cd07377">
    <property type="entry name" value="WHTH_GntR"/>
    <property type="match status" value="1"/>
</dbReference>
<dbReference type="InterPro" id="IPR036388">
    <property type="entry name" value="WH-like_DNA-bd_sf"/>
</dbReference>
<evidence type="ECO:0000313" key="6">
    <source>
        <dbReference type="Proteomes" id="UP000277811"/>
    </source>
</evidence>
<evidence type="ECO:0000256" key="1">
    <source>
        <dbReference type="ARBA" id="ARBA00023015"/>
    </source>
</evidence>
<dbReference type="PRINTS" id="PR00035">
    <property type="entry name" value="HTHGNTR"/>
</dbReference>
<dbReference type="PANTHER" id="PTHR43537">
    <property type="entry name" value="TRANSCRIPTIONAL REGULATOR, GNTR FAMILY"/>
    <property type="match status" value="1"/>
</dbReference>
<dbReference type="InterPro" id="IPR036390">
    <property type="entry name" value="WH_DNA-bd_sf"/>
</dbReference>
<dbReference type="InterPro" id="IPR008920">
    <property type="entry name" value="TF_FadR/GntR_C"/>
</dbReference>
<keyword evidence="1" id="KW-0805">Transcription regulation</keyword>
<protein>
    <submittedName>
        <fullName evidence="5">Transcription regulator hth gntr</fullName>
    </submittedName>
</protein>
<dbReference type="GO" id="GO:0003700">
    <property type="term" value="F:DNA-binding transcription factor activity"/>
    <property type="evidence" value="ECO:0007669"/>
    <property type="project" value="InterPro"/>
</dbReference>
<dbReference type="Gene3D" id="1.20.120.530">
    <property type="entry name" value="GntR ligand-binding domain-like"/>
    <property type="match status" value="1"/>
</dbReference>
<dbReference type="SUPFAM" id="SSF48008">
    <property type="entry name" value="GntR ligand-binding domain-like"/>
    <property type="match status" value="1"/>
</dbReference>
<dbReference type="AlphaFoldDB" id="A0A498R4U2"/>
<dbReference type="SMART" id="SM00895">
    <property type="entry name" value="FCD"/>
    <property type="match status" value="1"/>
</dbReference>
<feature type="domain" description="HTH gntR-type" evidence="4">
    <location>
        <begin position="19"/>
        <end position="87"/>
    </location>
</feature>
<dbReference type="PROSITE" id="PS50949">
    <property type="entry name" value="HTH_GNTR"/>
    <property type="match status" value="1"/>
</dbReference>
<gene>
    <name evidence="5" type="ORF">LUCI_0410</name>
</gene>
<keyword evidence="6" id="KW-1185">Reference proteome</keyword>
<dbReference type="Pfam" id="PF00392">
    <property type="entry name" value="GntR"/>
    <property type="match status" value="1"/>
</dbReference>
<dbReference type="RefSeq" id="WP_122626208.1">
    <property type="nucleotide sequence ID" value="NZ_UPPP01000054.1"/>
</dbReference>
<accession>A0A498R4U2</accession>
<sequence>MNNFFVEKPLNKFAEDSSDALYAQIVSRIQQLMREGHLKEGDKLPSERELAEMFAVSRVPVREALKVLEFLGAIQYIRGQGVFVKKIELKRILHTLDFLMTDPADQLMNLFEAREAFELQAVRFAAQRRTEADIEAIQQALLEMEFLISNGKPVCEVSTKFHTAIIAAAHNEIISEVNEFLSDLLTYSRQKSLSDFSRHPTSLRYHQLILQHIIAKDAQAAVAVMQEHLNNAKLAIQNMMHAE</sequence>
<dbReference type="PANTHER" id="PTHR43537:SF5">
    <property type="entry name" value="UXU OPERON TRANSCRIPTIONAL REGULATOR"/>
    <property type="match status" value="1"/>
</dbReference>
<dbReference type="InterPro" id="IPR011711">
    <property type="entry name" value="GntR_C"/>
</dbReference>
<dbReference type="SMART" id="SM00345">
    <property type="entry name" value="HTH_GNTR"/>
    <property type="match status" value="1"/>
</dbReference>
<reference evidence="5 6" key="1">
    <citation type="submission" date="2018-06" db="EMBL/GenBank/DDBJ databases">
        <authorList>
            <person name="Strepis N."/>
        </authorList>
    </citation>
    <scope>NUCLEOTIDE SEQUENCE [LARGE SCALE GENOMIC DNA]</scope>
    <source>
        <strain evidence="5">LUCI</strain>
    </source>
</reference>
<evidence type="ECO:0000256" key="2">
    <source>
        <dbReference type="ARBA" id="ARBA00023125"/>
    </source>
</evidence>
<proteinExistence type="predicted"/>
<keyword evidence="2" id="KW-0238">DNA-binding</keyword>
<keyword evidence="3" id="KW-0804">Transcription</keyword>
<evidence type="ECO:0000313" key="5">
    <source>
        <dbReference type="EMBL" id="VBB05203.1"/>
    </source>
</evidence>
<name>A0A498R4U2_9FIRM</name>
<evidence type="ECO:0000259" key="4">
    <source>
        <dbReference type="PROSITE" id="PS50949"/>
    </source>
</evidence>
<dbReference type="SUPFAM" id="SSF46785">
    <property type="entry name" value="Winged helix' DNA-binding domain"/>
    <property type="match status" value="1"/>
</dbReference>
<dbReference type="Gene3D" id="1.10.10.10">
    <property type="entry name" value="Winged helix-like DNA-binding domain superfamily/Winged helix DNA-binding domain"/>
    <property type="match status" value="1"/>
</dbReference>
<organism evidence="5 6">
    <name type="scientific">Lucifera butyrica</name>
    <dbReference type="NCBI Taxonomy" id="1351585"/>
    <lineage>
        <taxon>Bacteria</taxon>
        <taxon>Bacillati</taxon>
        <taxon>Bacillota</taxon>
        <taxon>Negativicutes</taxon>
        <taxon>Veillonellales</taxon>
        <taxon>Veillonellaceae</taxon>
        <taxon>Lucifera</taxon>
    </lineage>
</organism>
<dbReference type="InterPro" id="IPR000524">
    <property type="entry name" value="Tscrpt_reg_HTH_GntR"/>
</dbReference>